<sequence length="112" mass="12158">TKTPVHADKSMNTEIASTSSGSRIETVANSVFSNLNNVVLKLLSIPSPHTLHIERLNSGSKKYVVLDFGMEVMLTDILIPACSDFAMLGIDICSKDDFLDCDRVVAVTDINT</sequence>
<name>A0A1B6GC86_9HEMI</name>
<feature type="non-terminal residue" evidence="1">
    <location>
        <position position="112"/>
    </location>
</feature>
<proteinExistence type="predicted"/>
<dbReference type="EMBL" id="GECZ01009729">
    <property type="protein sequence ID" value="JAS60040.1"/>
    <property type="molecule type" value="Transcribed_RNA"/>
</dbReference>
<accession>A0A1B6GC86</accession>
<evidence type="ECO:0000313" key="1">
    <source>
        <dbReference type="EMBL" id="JAS60040.1"/>
    </source>
</evidence>
<feature type="non-terminal residue" evidence="1">
    <location>
        <position position="1"/>
    </location>
</feature>
<organism evidence="1">
    <name type="scientific">Cuerna arida</name>
    <dbReference type="NCBI Taxonomy" id="1464854"/>
    <lineage>
        <taxon>Eukaryota</taxon>
        <taxon>Metazoa</taxon>
        <taxon>Ecdysozoa</taxon>
        <taxon>Arthropoda</taxon>
        <taxon>Hexapoda</taxon>
        <taxon>Insecta</taxon>
        <taxon>Pterygota</taxon>
        <taxon>Neoptera</taxon>
        <taxon>Paraneoptera</taxon>
        <taxon>Hemiptera</taxon>
        <taxon>Auchenorrhyncha</taxon>
        <taxon>Membracoidea</taxon>
        <taxon>Cicadellidae</taxon>
        <taxon>Cicadellinae</taxon>
        <taxon>Proconiini</taxon>
        <taxon>Cuerna</taxon>
    </lineage>
</organism>
<gene>
    <name evidence="1" type="ORF">g.91</name>
</gene>
<dbReference type="AlphaFoldDB" id="A0A1B6GC86"/>
<reference evidence="1" key="1">
    <citation type="submission" date="2015-11" db="EMBL/GenBank/DDBJ databases">
        <title>De novo transcriptome assembly of four potential Pierce s Disease insect vectors from Arizona vineyards.</title>
        <authorList>
            <person name="Tassone E.E."/>
        </authorList>
    </citation>
    <scope>NUCLEOTIDE SEQUENCE</scope>
</reference>
<protein>
    <submittedName>
        <fullName evidence="1">Uncharacterized protein</fullName>
    </submittedName>
</protein>